<dbReference type="STRING" id="2045.KR76_00325"/>
<keyword evidence="3" id="KW-1185">Reference proteome</keyword>
<dbReference type="RefSeq" id="WP_200887045.1">
    <property type="nucleotide sequence ID" value="NZ_BJMC01000016.1"/>
</dbReference>
<dbReference type="InterPro" id="IPR000620">
    <property type="entry name" value="EamA_dom"/>
</dbReference>
<organism evidence="2 3">
    <name type="scientific">Nocardioides simplex</name>
    <name type="common">Arthrobacter simplex</name>
    <dbReference type="NCBI Taxonomy" id="2045"/>
    <lineage>
        <taxon>Bacteria</taxon>
        <taxon>Bacillati</taxon>
        <taxon>Actinomycetota</taxon>
        <taxon>Actinomycetes</taxon>
        <taxon>Propionibacteriales</taxon>
        <taxon>Nocardioidaceae</taxon>
        <taxon>Pimelobacter</taxon>
    </lineage>
</organism>
<proteinExistence type="inferred from homology"/>
<accession>A0A0C5XKF6</accession>
<dbReference type="Gene3D" id="1.10.3730.20">
    <property type="match status" value="1"/>
</dbReference>
<evidence type="ECO:0000313" key="3">
    <source>
        <dbReference type="Proteomes" id="UP000030300"/>
    </source>
</evidence>
<dbReference type="InterPro" id="IPR037185">
    <property type="entry name" value="EmrE-like"/>
</dbReference>
<comment type="similarity">
    <text evidence="1">Belongs to the EamA transporter family.</text>
</comment>
<dbReference type="EMBL" id="CP009896">
    <property type="protein sequence ID" value="AJR17972.1"/>
    <property type="molecule type" value="Genomic_DNA"/>
</dbReference>
<evidence type="ECO:0000256" key="1">
    <source>
        <dbReference type="ARBA" id="ARBA00007362"/>
    </source>
</evidence>
<dbReference type="GO" id="GO:0016020">
    <property type="term" value="C:membrane"/>
    <property type="evidence" value="ECO:0007669"/>
    <property type="project" value="InterPro"/>
</dbReference>
<reference evidence="2 3" key="1">
    <citation type="journal article" date="2015" name="Genome Announc.">
        <title>Complete Genome Sequence of Steroid-Transforming Nocardioides simplex VKM Ac-2033D.</title>
        <authorList>
            <person name="Shtratnikova V.Y."/>
            <person name="Schelkunov M.I."/>
            <person name="Pekov Y.A."/>
            <person name="Fokina V.V."/>
            <person name="Logacheva M.D."/>
            <person name="Sokolov S.L."/>
            <person name="Bragin E.Y."/>
            <person name="Ashapkin V.V."/>
            <person name="Donova M.V."/>
        </authorList>
    </citation>
    <scope>NUCLEOTIDE SEQUENCE [LARGE SCALE GENOMIC DNA]</scope>
    <source>
        <strain evidence="2 3">VKM Ac-2033D</strain>
    </source>
</reference>
<dbReference type="SUPFAM" id="SSF103481">
    <property type="entry name" value="Multidrug resistance efflux transporter EmrE"/>
    <property type="match status" value="1"/>
</dbReference>
<dbReference type="Proteomes" id="UP000030300">
    <property type="component" value="Chromosome"/>
</dbReference>
<dbReference type="GeneID" id="96607454"/>
<dbReference type="HOGENOM" id="CLU_033863_3_1_11"/>
<dbReference type="Pfam" id="PF00892">
    <property type="entry name" value="EamA"/>
    <property type="match status" value="1"/>
</dbReference>
<name>A0A0C5XKF6_NOCSI</name>
<sequence>MVRESGARTTGYAALAMTVVLWSSFALSSRAIGTSSLTDTDAALIRFLVPLVVLAPLVPRTVRALARERTTTLLLLLAGGLPHYLVMALGAGLTNAGLTGLLVPGTVPLFVTLLLVRRQRVPARGLLALGAIVAGILASATLVGTDGGATGIVLLVSAGGIWAFYTLGLQRTGLAPLEVVVTVCAISALGGLALALTGAVPAHLLTSPGEVRVGDVLGFVVLQGVGTGLLSTLCYVHAVRVLGSSVAAVGGALSPVLTALAAVPLFGETLGGGMVVALALVVAGVHVFNRTPPVPRTTRAAWPAARGPLPAPVALVHAAEARP</sequence>
<protein>
    <submittedName>
        <fullName evidence="2">Permease of the drug/metabolite transporter (DMT) superfamily</fullName>
    </submittedName>
</protein>
<dbReference type="KEGG" id="psim:KR76_00325"/>
<dbReference type="AlphaFoldDB" id="A0A0C5XKF6"/>
<gene>
    <name evidence="2" type="ORF">KR76_00325</name>
</gene>
<evidence type="ECO:0000313" key="2">
    <source>
        <dbReference type="EMBL" id="AJR17972.1"/>
    </source>
</evidence>